<dbReference type="AlphaFoldDB" id="A0A521CB53"/>
<dbReference type="Pfam" id="PF13378">
    <property type="entry name" value="MR_MLE_C"/>
    <property type="match status" value="1"/>
</dbReference>
<dbReference type="InterPro" id="IPR029065">
    <property type="entry name" value="Enolase_C-like"/>
</dbReference>
<keyword evidence="4 7" id="KW-0413">Isomerase</keyword>
<accession>A0A521CB53</accession>
<dbReference type="InterPro" id="IPR036849">
    <property type="entry name" value="Enolase-like_C_sf"/>
</dbReference>
<reference evidence="9 10" key="1">
    <citation type="submission" date="2017-05" db="EMBL/GenBank/DDBJ databases">
        <authorList>
            <person name="Varghese N."/>
            <person name="Submissions S."/>
        </authorList>
    </citation>
    <scope>NUCLEOTIDE SEQUENCE [LARGE SCALE GENOMIC DNA]</scope>
    <source>
        <strain evidence="9 10">DSM 21985</strain>
    </source>
</reference>
<dbReference type="SUPFAM" id="SSF51604">
    <property type="entry name" value="Enolase C-terminal domain-like"/>
    <property type="match status" value="1"/>
</dbReference>
<evidence type="ECO:0000313" key="10">
    <source>
        <dbReference type="Proteomes" id="UP000317557"/>
    </source>
</evidence>
<keyword evidence="2 6" id="KW-0479">Metal-binding</keyword>
<dbReference type="Gene3D" id="3.30.390.10">
    <property type="entry name" value="Enolase-like, N-terminal domain"/>
    <property type="match status" value="1"/>
</dbReference>
<name>A0A521CB53_9BACT</name>
<dbReference type="Pfam" id="PF02746">
    <property type="entry name" value="MR_MLE_N"/>
    <property type="match status" value="1"/>
</dbReference>
<dbReference type="Proteomes" id="UP000317557">
    <property type="component" value="Unassembled WGS sequence"/>
</dbReference>
<feature type="binding site" evidence="6">
    <location>
        <position position="234"/>
    </location>
    <ligand>
        <name>Mg(2+)</name>
        <dbReference type="ChEBI" id="CHEBI:18420"/>
    </ligand>
</feature>
<protein>
    <recommendedName>
        <fullName evidence="7">Dipeptide epimerase</fullName>
        <ecNumber evidence="7">5.1.1.-</ecNumber>
    </recommendedName>
</protein>
<comment type="cofactor">
    <cofactor evidence="6 7">
        <name>Mg(2+)</name>
        <dbReference type="ChEBI" id="CHEBI:18420"/>
    </cofactor>
    <text evidence="6 7">Binds 1 Mg(2+) ion per subunit.</text>
</comment>
<dbReference type="EC" id="5.1.1.-" evidence="7"/>
<dbReference type="InterPro" id="IPR013342">
    <property type="entry name" value="Mandelate_racemase_C"/>
</dbReference>
<dbReference type="InterPro" id="IPR013341">
    <property type="entry name" value="Mandelate_racemase_N_dom"/>
</dbReference>
<dbReference type="InterPro" id="IPR034603">
    <property type="entry name" value="Dipeptide_epimerase"/>
</dbReference>
<evidence type="ECO:0000256" key="3">
    <source>
        <dbReference type="ARBA" id="ARBA00022842"/>
    </source>
</evidence>
<evidence type="ECO:0000256" key="7">
    <source>
        <dbReference type="RuleBase" id="RU366006"/>
    </source>
</evidence>
<keyword evidence="10" id="KW-1185">Reference proteome</keyword>
<dbReference type="PANTHER" id="PTHR48080">
    <property type="entry name" value="D-GALACTONATE DEHYDRATASE-RELATED"/>
    <property type="match status" value="1"/>
</dbReference>
<evidence type="ECO:0000256" key="6">
    <source>
        <dbReference type="PIRSR" id="PIRSR634603-3"/>
    </source>
</evidence>
<dbReference type="PANTHER" id="PTHR48080:SF3">
    <property type="entry name" value="ENOLASE SUPERFAMILY MEMBER DDB_G0284701"/>
    <property type="match status" value="1"/>
</dbReference>
<feature type="binding site" evidence="6">
    <location>
        <position position="209"/>
    </location>
    <ligand>
        <name>Mg(2+)</name>
        <dbReference type="ChEBI" id="CHEBI:18420"/>
    </ligand>
</feature>
<feature type="active site" description="Proton acceptor; specific for (S)-substrate epimerization" evidence="5">
    <location>
        <position position="256"/>
    </location>
</feature>
<evidence type="ECO:0000256" key="2">
    <source>
        <dbReference type="ARBA" id="ARBA00022723"/>
    </source>
</evidence>
<dbReference type="SMART" id="SM00922">
    <property type="entry name" value="MR_MLE"/>
    <property type="match status" value="1"/>
</dbReference>
<organism evidence="9 10">
    <name type="scientific">Gracilimonas mengyeensis</name>
    <dbReference type="NCBI Taxonomy" id="1302730"/>
    <lineage>
        <taxon>Bacteria</taxon>
        <taxon>Pseudomonadati</taxon>
        <taxon>Balneolota</taxon>
        <taxon>Balneolia</taxon>
        <taxon>Balneolales</taxon>
        <taxon>Balneolaceae</taxon>
        <taxon>Gracilimonas</taxon>
    </lineage>
</organism>
<gene>
    <name evidence="9" type="ORF">SAMN06265219_1059</name>
</gene>
<dbReference type="RefSeq" id="WP_142453841.1">
    <property type="nucleotide sequence ID" value="NZ_FXTP01000005.1"/>
</dbReference>
<dbReference type="OrthoDB" id="9775391at2"/>
<feature type="binding site" evidence="6">
    <location>
        <position position="182"/>
    </location>
    <ligand>
        <name>Mg(2+)</name>
        <dbReference type="ChEBI" id="CHEBI:18420"/>
    </ligand>
</feature>
<evidence type="ECO:0000256" key="4">
    <source>
        <dbReference type="ARBA" id="ARBA00023235"/>
    </source>
</evidence>
<feature type="domain" description="Mandelate racemase/muconate lactonizing enzyme C-terminal" evidence="8">
    <location>
        <begin position="139"/>
        <end position="230"/>
    </location>
</feature>
<proteinExistence type="inferred from homology"/>
<dbReference type="GO" id="GO:0046872">
    <property type="term" value="F:metal ion binding"/>
    <property type="evidence" value="ECO:0007669"/>
    <property type="project" value="UniProtKB-KW"/>
</dbReference>
<dbReference type="SUPFAM" id="SSF54826">
    <property type="entry name" value="Enolase N-terminal domain-like"/>
    <property type="match status" value="1"/>
</dbReference>
<dbReference type="SFLD" id="SFLDG00180">
    <property type="entry name" value="muconate_cycloisomerase"/>
    <property type="match status" value="1"/>
</dbReference>
<feature type="active site" description="Proton acceptor; specific for (R)-substrate epimerization" evidence="5">
    <location>
        <position position="158"/>
    </location>
</feature>
<dbReference type="CDD" id="cd03319">
    <property type="entry name" value="L-Ala-DL-Glu_epimerase"/>
    <property type="match status" value="1"/>
</dbReference>
<dbReference type="InterPro" id="IPR034593">
    <property type="entry name" value="DgoD-like"/>
</dbReference>
<comment type="similarity">
    <text evidence="1 7">Belongs to the mandelate racemase/muconate lactonizing enzyme family.</text>
</comment>
<dbReference type="SFLD" id="SFLDS00001">
    <property type="entry name" value="Enolase"/>
    <property type="match status" value="1"/>
</dbReference>
<evidence type="ECO:0000259" key="8">
    <source>
        <dbReference type="SMART" id="SM00922"/>
    </source>
</evidence>
<dbReference type="EMBL" id="FXTP01000005">
    <property type="protein sequence ID" value="SMO56646.1"/>
    <property type="molecule type" value="Genomic_DNA"/>
</dbReference>
<dbReference type="Gene3D" id="3.20.20.120">
    <property type="entry name" value="Enolase-like C-terminal domain"/>
    <property type="match status" value="1"/>
</dbReference>
<evidence type="ECO:0000256" key="1">
    <source>
        <dbReference type="ARBA" id="ARBA00008031"/>
    </source>
</evidence>
<dbReference type="InterPro" id="IPR029017">
    <property type="entry name" value="Enolase-like_N"/>
</dbReference>
<sequence>MSHFKLSWQIIPLQLKELFTISRGSKSEVGNVFISLSKNGYTGYGEAAPNIRYQETSDKVVEYIEAIPAGFFEDVHTPDELFEKFDDIEHEPVQSARVALEMAWLDWWGKSQEQPLWKLWDYGSAEGPVTSFTIGIDTPEKMQQKILDAPEYSLYKIKLGSGDDREIITAIREVTSKPLRVDANEGWVTLGQAKREIAFLASQNVELIEQPMPAADLEKMKELSKWSPLPLVADESFTGDENLEEIAEAFHVINIKLMKIGSLVRARKVLEQARELGLKVMIGCMIESSLANAAGSLLALKANYADQDGHLLINNDPFSGLRINEKGAVLLSDNPGLGVQKLA</sequence>
<keyword evidence="3 6" id="KW-0460">Magnesium</keyword>
<dbReference type="GO" id="GO:0016855">
    <property type="term" value="F:racemase and epimerase activity, acting on amino acids and derivatives"/>
    <property type="evidence" value="ECO:0007669"/>
    <property type="project" value="UniProtKB-UniRule"/>
</dbReference>
<evidence type="ECO:0000313" key="9">
    <source>
        <dbReference type="EMBL" id="SMO56646.1"/>
    </source>
</evidence>
<evidence type="ECO:0000256" key="5">
    <source>
        <dbReference type="PIRSR" id="PIRSR634603-1"/>
    </source>
</evidence>